<proteinExistence type="predicted"/>
<protein>
    <submittedName>
        <fullName evidence="2">Uncharacterized protein</fullName>
    </submittedName>
</protein>
<dbReference type="AlphaFoldDB" id="A0A069P7Y6"/>
<dbReference type="Proteomes" id="UP000027439">
    <property type="component" value="Unassembled WGS sequence"/>
</dbReference>
<comment type="caution">
    <text evidence="2">The sequence shown here is derived from an EMBL/GenBank/DDBJ whole genome shotgun (WGS) entry which is preliminary data.</text>
</comment>
<evidence type="ECO:0000256" key="1">
    <source>
        <dbReference type="SAM" id="MobiDB-lite"/>
    </source>
</evidence>
<gene>
    <name evidence="2" type="ORF">BG57_25560</name>
</gene>
<name>A0A069P7Y6_9BURK</name>
<feature type="region of interest" description="Disordered" evidence="1">
    <location>
        <begin position="1"/>
        <end position="55"/>
    </location>
</feature>
<organism evidence="2 3">
    <name type="scientific">Caballeronia grimmiae</name>
    <dbReference type="NCBI Taxonomy" id="1071679"/>
    <lineage>
        <taxon>Bacteria</taxon>
        <taxon>Pseudomonadati</taxon>
        <taxon>Pseudomonadota</taxon>
        <taxon>Betaproteobacteria</taxon>
        <taxon>Burkholderiales</taxon>
        <taxon>Burkholderiaceae</taxon>
        <taxon>Caballeronia</taxon>
    </lineage>
</organism>
<evidence type="ECO:0000313" key="2">
    <source>
        <dbReference type="EMBL" id="KDR35999.1"/>
    </source>
</evidence>
<dbReference type="EMBL" id="JFHE01000005">
    <property type="protein sequence ID" value="KDR35999.1"/>
    <property type="molecule type" value="Genomic_DNA"/>
</dbReference>
<accession>A0A069P7Y6</accession>
<reference evidence="2 3" key="1">
    <citation type="submission" date="2014-03" db="EMBL/GenBank/DDBJ databases">
        <title>Draft Genome Sequences of Four Burkholderia Strains.</title>
        <authorList>
            <person name="Liu X.Y."/>
            <person name="Li C.X."/>
            <person name="Xu J.H."/>
        </authorList>
    </citation>
    <scope>NUCLEOTIDE SEQUENCE [LARGE SCALE GENOMIC DNA]</scope>
    <source>
        <strain evidence="2 3">R27</strain>
    </source>
</reference>
<dbReference type="STRING" id="1071679.BG57_25560"/>
<evidence type="ECO:0000313" key="3">
    <source>
        <dbReference type="Proteomes" id="UP000027439"/>
    </source>
</evidence>
<sequence>MIGWRPGRACDGVRRPPNRRCSASWGAHSEPARRIDPDDDTSARRHRQKRPRLAADAADCSLARRFVIDTLKPSINQNDGV</sequence>